<sequence length="217" mass="24701">MRYAHSAKLPMSASLNPMNCETHPSSRINDAPVHFAPWQKRRPGINSSGERPGRPQFGVRPSSQNTGALEPEAAFITSVSITRNWEQYWEGHLWLRRGFCALETGMEEEKPISRSCTWHCWWSFAVTVVFISKSPKRHKSFIHMKSKTTLSKMHKWCAFHHLGALTKPTDEGTSVDGNRVLFANNSSATYRWRHEGLSNVTSRLDTHVEPSCFFPSS</sequence>
<gene>
    <name evidence="2" type="ORF">CDAR_31101</name>
</gene>
<evidence type="ECO:0000313" key="2">
    <source>
        <dbReference type="EMBL" id="GIY25870.1"/>
    </source>
</evidence>
<reference evidence="2 3" key="1">
    <citation type="submission" date="2021-06" db="EMBL/GenBank/DDBJ databases">
        <title>Caerostris darwini draft genome.</title>
        <authorList>
            <person name="Kono N."/>
            <person name="Arakawa K."/>
        </authorList>
    </citation>
    <scope>NUCLEOTIDE SEQUENCE [LARGE SCALE GENOMIC DNA]</scope>
</reference>
<dbReference type="Proteomes" id="UP001054837">
    <property type="component" value="Unassembled WGS sequence"/>
</dbReference>
<organism evidence="2 3">
    <name type="scientific">Caerostris darwini</name>
    <dbReference type="NCBI Taxonomy" id="1538125"/>
    <lineage>
        <taxon>Eukaryota</taxon>
        <taxon>Metazoa</taxon>
        <taxon>Ecdysozoa</taxon>
        <taxon>Arthropoda</taxon>
        <taxon>Chelicerata</taxon>
        <taxon>Arachnida</taxon>
        <taxon>Araneae</taxon>
        <taxon>Araneomorphae</taxon>
        <taxon>Entelegynae</taxon>
        <taxon>Araneoidea</taxon>
        <taxon>Araneidae</taxon>
        <taxon>Caerostris</taxon>
    </lineage>
</organism>
<name>A0AAV4RWQ4_9ARAC</name>
<feature type="region of interest" description="Disordered" evidence="1">
    <location>
        <begin position="39"/>
        <end position="65"/>
    </location>
</feature>
<accession>A0AAV4RWQ4</accession>
<evidence type="ECO:0000256" key="1">
    <source>
        <dbReference type="SAM" id="MobiDB-lite"/>
    </source>
</evidence>
<keyword evidence="3" id="KW-1185">Reference proteome</keyword>
<comment type="caution">
    <text evidence="2">The sequence shown here is derived from an EMBL/GenBank/DDBJ whole genome shotgun (WGS) entry which is preliminary data.</text>
</comment>
<dbReference type="AlphaFoldDB" id="A0AAV4RWQ4"/>
<evidence type="ECO:0000313" key="3">
    <source>
        <dbReference type="Proteomes" id="UP001054837"/>
    </source>
</evidence>
<protein>
    <submittedName>
        <fullName evidence="2">Uncharacterized protein</fullName>
    </submittedName>
</protein>
<proteinExistence type="predicted"/>
<dbReference type="EMBL" id="BPLQ01006863">
    <property type="protein sequence ID" value="GIY25870.1"/>
    <property type="molecule type" value="Genomic_DNA"/>
</dbReference>